<evidence type="ECO:0000256" key="2">
    <source>
        <dbReference type="ARBA" id="ARBA00022448"/>
    </source>
</evidence>
<evidence type="ECO:0000256" key="6">
    <source>
        <dbReference type="ARBA" id="ARBA00022989"/>
    </source>
</evidence>
<gene>
    <name evidence="11" type="ORF">NUH88_16150</name>
</gene>
<keyword evidence="3" id="KW-1003">Cell membrane</keyword>
<feature type="domain" description="Tripartite ATP-independent periplasmic transporters DctQ component" evidence="10">
    <location>
        <begin position="31"/>
        <end position="163"/>
    </location>
</feature>
<dbReference type="PANTHER" id="PTHR35011">
    <property type="entry name" value="2,3-DIKETO-L-GULONATE TRAP TRANSPORTER SMALL PERMEASE PROTEIN YIAM"/>
    <property type="match status" value="1"/>
</dbReference>
<dbReference type="GO" id="GO:0022857">
    <property type="term" value="F:transmembrane transporter activity"/>
    <property type="evidence" value="ECO:0007669"/>
    <property type="project" value="UniProtKB-UniRule"/>
</dbReference>
<feature type="transmembrane region" description="Helical" evidence="9">
    <location>
        <begin position="14"/>
        <end position="36"/>
    </location>
</feature>
<dbReference type="AlphaFoldDB" id="A0A9J7APT6"/>
<evidence type="ECO:0000256" key="3">
    <source>
        <dbReference type="ARBA" id="ARBA00022475"/>
    </source>
</evidence>
<feature type="transmembrane region" description="Helical" evidence="9">
    <location>
        <begin position="139"/>
        <end position="161"/>
    </location>
</feature>
<keyword evidence="2 9" id="KW-0813">Transport</keyword>
<dbReference type="GO" id="GO:0005886">
    <property type="term" value="C:plasma membrane"/>
    <property type="evidence" value="ECO:0007669"/>
    <property type="project" value="UniProtKB-SubCell"/>
</dbReference>
<keyword evidence="7 9" id="KW-0472">Membrane</keyword>
<dbReference type="InterPro" id="IPR055348">
    <property type="entry name" value="DctQ"/>
</dbReference>
<evidence type="ECO:0000259" key="10">
    <source>
        <dbReference type="Pfam" id="PF04290"/>
    </source>
</evidence>
<keyword evidence="6 9" id="KW-1133">Transmembrane helix</keyword>
<comment type="similarity">
    <text evidence="8 9">Belongs to the TRAP transporter small permease family.</text>
</comment>
<evidence type="ECO:0000313" key="11">
    <source>
        <dbReference type="EMBL" id="UUX48922.1"/>
    </source>
</evidence>
<dbReference type="RefSeq" id="WP_257767423.1">
    <property type="nucleotide sequence ID" value="NZ_CP102480.1"/>
</dbReference>
<dbReference type="Proteomes" id="UP001060336">
    <property type="component" value="Chromosome"/>
</dbReference>
<evidence type="ECO:0000256" key="8">
    <source>
        <dbReference type="ARBA" id="ARBA00038436"/>
    </source>
</evidence>
<accession>A0A9J7APT6</accession>
<dbReference type="GO" id="GO:0015740">
    <property type="term" value="P:C4-dicarboxylate transport"/>
    <property type="evidence" value="ECO:0007669"/>
    <property type="project" value="TreeGrafter"/>
</dbReference>
<name>A0A9J7APT6_9PROT</name>
<protein>
    <recommendedName>
        <fullName evidence="9">TRAP transporter small permease protein</fullName>
    </recommendedName>
</protein>
<proteinExistence type="inferred from homology"/>
<evidence type="ECO:0000256" key="4">
    <source>
        <dbReference type="ARBA" id="ARBA00022519"/>
    </source>
</evidence>
<dbReference type="EMBL" id="CP102480">
    <property type="protein sequence ID" value="UUX48922.1"/>
    <property type="molecule type" value="Genomic_DNA"/>
</dbReference>
<evidence type="ECO:0000256" key="7">
    <source>
        <dbReference type="ARBA" id="ARBA00023136"/>
    </source>
</evidence>
<evidence type="ECO:0000256" key="5">
    <source>
        <dbReference type="ARBA" id="ARBA00022692"/>
    </source>
</evidence>
<keyword evidence="5 9" id="KW-0812">Transmembrane</keyword>
<dbReference type="KEGG" id="naci:NUH88_16150"/>
<reference evidence="11" key="1">
    <citation type="submission" date="2022-08" db="EMBL/GenBank/DDBJ databases">
        <title>Nisaea acidiphila sp. nov., isolated from a marine algal debris and emended description of the genus Nisaea Urios et al. 2008.</title>
        <authorList>
            <person name="Kwon K."/>
        </authorList>
    </citation>
    <scope>NUCLEOTIDE SEQUENCE</scope>
    <source>
        <strain evidence="11">MEBiC11861</strain>
    </source>
</reference>
<dbReference type="PANTHER" id="PTHR35011:SF2">
    <property type="entry name" value="2,3-DIKETO-L-GULONATE TRAP TRANSPORTER SMALL PERMEASE PROTEIN YIAM"/>
    <property type="match status" value="1"/>
</dbReference>
<feature type="transmembrane region" description="Helical" evidence="9">
    <location>
        <begin position="90"/>
        <end position="119"/>
    </location>
</feature>
<sequence>MDGFLASSQRVKAAVHLVLGWIASALLLVLTLFALLEIVRRYIFGVVFEWGQDGIIVGMVSAVALYFGVTQIRRGHLVMSAIVQLLHARGFYRTIGLLKIFVSAATAVFCGAVGVTGWSTLSYAWARDLTTYSLLIPQWPFYLILMFGFLMMAFVAFLQMIEDMISYARGEHADGAIEFTTDV</sequence>
<comment type="function">
    <text evidence="9">Part of the tripartite ATP-independent periplasmic (TRAP) transport system.</text>
</comment>
<evidence type="ECO:0000256" key="9">
    <source>
        <dbReference type="RuleBase" id="RU369079"/>
    </source>
</evidence>
<organism evidence="11 12">
    <name type="scientific">Nisaea acidiphila</name>
    <dbReference type="NCBI Taxonomy" id="1862145"/>
    <lineage>
        <taxon>Bacteria</taxon>
        <taxon>Pseudomonadati</taxon>
        <taxon>Pseudomonadota</taxon>
        <taxon>Alphaproteobacteria</taxon>
        <taxon>Rhodospirillales</taxon>
        <taxon>Thalassobaculaceae</taxon>
        <taxon>Nisaea</taxon>
    </lineage>
</organism>
<comment type="subunit">
    <text evidence="9">The complex comprises the extracytoplasmic solute receptor protein and the two transmembrane proteins.</text>
</comment>
<keyword evidence="12" id="KW-1185">Reference proteome</keyword>
<keyword evidence="4 9" id="KW-0997">Cell inner membrane</keyword>
<comment type="subcellular location">
    <subcellularLocation>
        <location evidence="1 9">Cell inner membrane</location>
        <topology evidence="1 9">Multi-pass membrane protein</topology>
    </subcellularLocation>
</comment>
<evidence type="ECO:0000256" key="1">
    <source>
        <dbReference type="ARBA" id="ARBA00004429"/>
    </source>
</evidence>
<evidence type="ECO:0000313" key="12">
    <source>
        <dbReference type="Proteomes" id="UP001060336"/>
    </source>
</evidence>
<dbReference type="InterPro" id="IPR007387">
    <property type="entry name" value="TRAP_DctQ"/>
</dbReference>
<dbReference type="Pfam" id="PF04290">
    <property type="entry name" value="DctQ"/>
    <property type="match status" value="1"/>
</dbReference>
<feature type="transmembrane region" description="Helical" evidence="9">
    <location>
        <begin position="42"/>
        <end position="69"/>
    </location>
</feature>